<dbReference type="EMBL" id="WIND01000005">
    <property type="protein sequence ID" value="MSU89730.1"/>
    <property type="molecule type" value="Genomic_DNA"/>
</dbReference>
<keyword evidence="2" id="KW-1185">Reference proteome</keyword>
<gene>
    <name evidence="1" type="ORF">GE300_08875</name>
</gene>
<sequence length="60" mass="5814">MPKPVIVLALLVAAWVLYTQNGGRFPTVGIGTGLATGDGRAIPAAPAIVTGGAKDAAGGL</sequence>
<proteinExistence type="predicted"/>
<protein>
    <submittedName>
        <fullName evidence="1">Uncharacterized protein</fullName>
    </submittedName>
</protein>
<dbReference type="RefSeq" id="WP_154446216.1">
    <property type="nucleotide sequence ID" value="NZ_WIND01000005.1"/>
</dbReference>
<name>A0A6L5Z0V5_9RHOB</name>
<evidence type="ECO:0000313" key="2">
    <source>
        <dbReference type="Proteomes" id="UP000474957"/>
    </source>
</evidence>
<evidence type="ECO:0000313" key="1">
    <source>
        <dbReference type="EMBL" id="MSU89730.1"/>
    </source>
</evidence>
<dbReference type="Proteomes" id="UP000474957">
    <property type="component" value="Unassembled WGS sequence"/>
</dbReference>
<dbReference type="AlphaFoldDB" id="A0A6L5Z0V5"/>
<reference evidence="1 2" key="1">
    <citation type="submission" date="2019-10" db="EMBL/GenBank/DDBJ databases">
        <title>Cognatihalovulum marinum gen. nov. sp. nov., a new member of the family Rhodobacteraceae isolated from deep seawater of the Northwest Indian Ocean.</title>
        <authorList>
            <person name="Ruan C."/>
            <person name="Wang J."/>
            <person name="Zheng X."/>
            <person name="Song L."/>
            <person name="Zhu Y."/>
            <person name="Huang Y."/>
            <person name="Lu Z."/>
            <person name="Du W."/>
            <person name="Huang L."/>
            <person name="Dai X."/>
        </authorList>
    </citation>
    <scope>NUCLEOTIDE SEQUENCE [LARGE SCALE GENOMIC DNA]</scope>
    <source>
        <strain evidence="1 2">2CG4</strain>
    </source>
</reference>
<comment type="caution">
    <text evidence="1">The sequence shown here is derived from an EMBL/GenBank/DDBJ whole genome shotgun (WGS) entry which is preliminary data.</text>
</comment>
<organism evidence="1 2">
    <name type="scientific">Halovulum marinum</name>
    <dbReference type="NCBI Taxonomy" id="2662447"/>
    <lineage>
        <taxon>Bacteria</taxon>
        <taxon>Pseudomonadati</taxon>
        <taxon>Pseudomonadota</taxon>
        <taxon>Alphaproteobacteria</taxon>
        <taxon>Rhodobacterales</taxon>
        <taxon>Paracoccaceae</taxon>
        <taxon>Halovulum</taxon>
    </lineage>
</organism>
<accession>A0A6L5Z0V5</accession>